<keyword evidence="2" id="KW-1133">Transmembrane helix</keyword>
<feature type="region of interest" description="Disordered" evidence="1">
    <location>
        <begin position="1"/>
        <end position="305"/>
    </location>
</feature>
<keyword evidence="2" id="KW-0812">Transmembrane</keyword>
<feature type="compositionally biased region" description="Polar residues" evidence="1">
    <location>
        <begin position="134"/>
        <end position="153"/>
    </location>
</feature>
<reference evidence="3 4" key="1">
    <citation type="submission" date="2018-09" db="EMBL/GenBank/DDBJ databases">
        <title>Characterization of the phylogenetic diversity of five novel species belonging to the genus Bifidobacterium.</title>
        <authorList>
            <person name="Lugli G.A."/>
            <person name="Duranti S."/>
            <person name="Milani C."/>
        </authorList>
    </citation>
    <scope>NUCLEOTIDE SEQUENCE [LARGE SCALE GENOMIC DNA]</scope>
    <source>
        <strain evidence="3 4">2028B</strain>
    </source>
</reference>
<keyword evidence="4" id="KW-1185">Reference proteome</keyword>
<evidence type="ECO:0000313" key="4">
    <source>
        <dbReference type="Proteomes" id="UP000288607"/>
    </source>
</evidence>
<dbReference type="EMBL" id="QXGJ01000001">
    <property type="protein sequence ID" value="RSX52525.1"/>
    <property type="molecule type" value="Genomic_DNA"/>
</dbReference>
<feature type="compositionally biased region" description="Low complexity" evidence="1">
    <location>
        <begin position="280"/>
        <end position="297"/>
    </location>
</feature>
<gene>
    <name evidence="3" type="ORF">D2E23_0253</name>
</gene>
<evidence type="ECO:0000256" key="2">
    <source>
        <dbReference type="SAM" id="Phobius"/>
    </source>
</evidence>
<protein>
    <submittedName>
        <fullName evidence="3">Uncharacterized protein</fullName>
    </submittedName>
</protein>
<name>A0A430FI01_9BIFI</name>
<evidence type="ECO:0000256" key="1">
    <source>
        <dbReference type="SAM" id="MobiDB-lite"/>
    </source>
</evidence>
<keyword evidence="2" id="KW-0472">Membrane</keyword>
<feature type="compositionally biased region" description="Low complexity" evidence="1">
    <location>
        <begin position="88"/>
        <end position="105"/>
    </location>
</feature>
<feature type="compositionally biased region" description="Pro residues" evidence="1">
    <location>
        <begin position="266"/>
        <end position="276"/>
    </location>
</feature>
<dbReference type="AlphaFoldDB" id="A0A430FI01"/>
<comment type="caution">
    <text evidence="3">The sequence shown here is derived from an EMBL/GenBank/DDBJ whole genome shotgun (WGS) entry which is preliminary data.</text>
</comment>
<dbReference type="RefSeq" id="WP_126029195.1">
    <property type="nucleotide sequence ID" value="NZ_JAFEJY010000001.1"/>
</dbReference>
<sequence length="583" mass="61308">MADGYKPVGDGESQYVPPDGASTGDEETDKTSTTSTGNTPVPGSEQQGGFSYDPVTGQAPAQPQHPGPIPGSFQSTPTTPQGVPPYQPYQQPYQYSQPQQPFGQPAYGGGYGQDPTQLQPGVAPSSFGQPADASASSVTSPFQSQQPGAQSPVSGAGAEADPNGVANSSDPFGIPPYAGDASAGAPYASPQPQTQPTTPLPGASFGESFTPAAGGQPSAPQDDSQPPSQPTGNDPAVPAGAQPTSFASGPVPPISQTPGVPQNPGAVPPNVPPLGGQPPYGGYQQPGQPPQGQSPYGAPMPPAPKKSNKKLVIGLSIAGGIAALIVIVLVVLAFLPSGKPTADDYTNALNQTSKISNRYYSIKTKLNDVYSVSYDPSKNLDDKDISSLKQKVKDYQSAVSDFGKQDKIMKDENVKTKYDAYVKASDKYASYINGLADSALPMSKAVKACSDTPSSSLYESDFYDKYNQYISDCSSSLDELSKAKDTDVAKYGTDMKDYIGKLGELIGKMQALGNPNDLRYGTDQYNQMNDLQDEYYDLSSDGYNIDSDFSKALQETEDKMNPEDELNDLRDAVQDGFHDALSR</sequence>
<accession>A0A430FI01</accession>
<dbReference type="OrthoDB" id="3233721at2"/>
<proteinExistence type="predicted"/>
<feature type="compositionally biased region" description="Low complexity" evidence="1">
    <location>
        <begin position="216"/>
        <end position="226"/>
    </location>
</feature>
<dbReference type="Proteomes" id="UP000288607">
    <property type="component" value="Unassembled WGS sequence"/>
</dbReference>
<feature type="transmembrane region" description="Helical" evidence="2">
    <location>
        <begin position="311"/>
        <end position="335"/>
    </location>
</feature>
<evidence type="ECO:0000313" key="3">
    <source>
        <dbReference type="EMBL" id="RSX52525.1"/>
    </source>
</evidence>
<organism evidence="3 4">
    <name type="scientific">Bifidobacterium callimiconis</name>
    <dbReference type="NCBI Taxonomy" id="2306973"/>
    <lineage>
        <taxon>Bacteria</taxon>
        <taxon>Bacillati</taxon>
        <taxon>Actinomycetota</taxon>
        <taxon>Actinomycetes</taxon>
        <taxon>Bifidobacteriales</taxon>
        <taxon>Bifidobacteriaceae</taxon>
        <taxon>Bifidobacterium</taxon>
    </lineage>
</organism>